<dbReference type="Pfam" id="PF07849">
    <property type="entry name" value="DUF1641"/>
    <property type="match status" value="1"/>
</dbReference>
<dbReference type="AlphaFoldDB" id="A0A075WAT6"/>
<dbReference type="EMBL" id="CP006577">
    <property type="protein sequence ID" value="AIG97091.1"/>
    <property type="molecule type" value="Genomic_DNA"/>
</dbReference>
<name>A0A075WAT6_ARCFL</name>
<organism evidence="1 2">
    <name type="scientific">Archaeoglobus fulgidus DSM 8774</name>
    <dbReference type="NCBI Taxonomy" id="1344584"/>
    <lineage>
        <taxon>Archaea</taxon>
        <taxon>Methanobacteriati</taxon>
        <taxon>Methanobacteriota</taxon>
        <taxon>Archaeoglobi</taxon>
        <taxon>Archaeoglobales</taxon>
        <taxon>Archaeoglobaceae</taxon>
        <taxon>Archaeoglobus</taxon>
    </lineage>
</organism>
<dbReference type="Proteomes" id="UP000028501">
    <property type="component" value="Chromosome"/>
</dbReference>
<dbReference type="KEGG" id="afg:AFULGI_00002650"/>
<evidence type="ECO:0008006" key="3">
    <source>
        <dbReference type="Google" id="ProtNLM"/>
    </source>
</evidence>
<sequence>MIADYESKAADVLMRLMEKLAEDGDAIISAMDKLIYLENSGVLDELVEMSGAVLAIRKLPEEFLDEDVQEVVTKNLEMLLTVALSVDEGMIKRVEKLVEAFKKAKNFEPVGVTGALKSLRDPDVQNALGFLLAFAKNLGQSIK</sequence>
<dbReference type="PANTHER" id="PTHR38433">
    <property type="match status" value="1"/>
</dbReference>
<proteinExistence type="predicted"/>
<protein>
    <recommendedName>
        <fullName evidence="3">DUF1641 domain-containing protein</fullName>
    </recommendedName>
</protein>
<reference evidence="1 2" key="1">
    <citation type="submission" date="2013-07" db="EMBL/GenBank/DDBJ databases">
        <title>Genome of Archaeoglobus fulgidus.</title>
        <authorList>
            <person name="Fiebig A."/>
            <person name="Birkeland N.-K."/>
        </authorList>
    </citation>
    <scope>NUCLEOTIDE SEQUENCE [LARGE SCALE GENOMIC DNA]</scope>
    <source>
        <strain evidence="1 2">DSM 8774</strain>
    </source>
</reference>
<evidence type="ECO:0000313" key="1">
    <source>
        <dbReference type="EMBL" id="AIG97091.1"/>
    </source>
</evidence>
<dbReference type="GeneID" id="24793807"/>
<dbReference type="InterPro" id="IPR012440">
    <property type="entry name" value="DUF1641"/>
</dbReference>
<gene>
    <name evidence="1" type="ORF">AFULGI_00002650</name>
</gene>
<evidence type="ECO:0000313" key="2">
    <source>
        <dbReference type="Proteomes" id="UP000028501"/>
    </source>
</evidence>
<dbReference type="HOGENOM" id="CLU_152988_0_0_2"/>
<accession>A0A075WAT6</accession>
<dbReference type="PANTHER" id="PTHR38433:SF1">
    <property type="entry name" value="DUF1641 DOMAIN-CONTAINING PROTEIN"/>
    <property type="match status" value="1"/>
</dbReference>
<dbReference type="RefSeq" id="WP_010877783.1">
    <property type="nucleotide sequence ID" value="NZ_CP006577.1"/>
</dbReference>